<dbReference type="PANTHER" id="PTHR42957:SF1">
    <property type="entry name" value="HELICASE MJ1565-RELATED"/>
    <property type="match status" value="1"/>
</dbReference>
<evidence type="ECO:0000259" key="1">
    <source>
        <dbReference type="Pfam" id="PF01935"/>
    </source>
</evidence>
<dbReference type="InterPro" id="IPR008571">
    <property type="entry name" value="HerA-like"/>
</dbReference>
<dbReference type="InterPro" id="IPR002789">
    <property type="entry name" value="HerA_central"/>
</dbReference>
<sequence>MNKIGFVVSSSPSQITIEIDGLKTLETFKEQLQIGNFLKISDGNLNYAVATINNISGQNSESDGSVTWKFVIDATPIGSLRNDGGQLCFSRGSQVLPVPTEEVFVFDNDDLKSIFSHDSKFNFKLGHLSKNNAIDFKVDGDKFFGKHVAVVGSTGSGKSCAVSSILQCAVGIDSETNTNSLNQRNSHILIFDIHSEYKSAFTLGTEQNFNLNDLNVDNIAIPYWLMNSVELESLFIESNESNSHNQVSQFKHAVILNKKKHNPTVSKVTYDSPIYFDIKEVFNFIVNKNNLTCYDKDSKKYLAITSAQIEYDEQLLWERHDFLPSTANGKNKELNEKVYKDGGFNGDFERFISRFETTLNDKRLSFILSPKKEDQSDYQTEDFGEIIKQFLGYIDRQNITIIDLSGIPFEVLSLTVSMVSRLIFDFAFHYSKLQHDAGANNDIPFLIVCEEAHNYIPRQGGSEFNASKRSLERIAKEGRKYGLSLMVVSQRPSEVSDTIFSQCNNFVSLRLTNKADQNYIKALLPDGSSSVIDMLPTLSQGEAFVVGDAVLIPSLIELPMPKPQPKSSSIDTYSEWTEAWKDVSFEDVVLRWKK</sequence>
<dbReference type="EMBL" id="RDPI01000002">
    <property type="protein sequence ID" value="MBF4371952.1"/>
    <property type="molecule type" value="Genomic_DNA"/>
</dbReference>
<gene>
    <name evidence="2" type="ORF">EAY46_02475</name>
</gene>
<dbReference type="CDD" id="cd01127">
    <property type="entry name" value="TrwB_TraG_TraD_VirD4"/>
    <property type="match status" value="1"/>
</dbReference>
<dbReference type="GO" id="GO:0005524">
    <property type="term" value="F:ATP binding"/>
    <property type="evidence" value="ECO:0007669"/>
    <property type="project" value="UniProtKB-KW"/>
</dbReference>
<dbReference type="Gene3D" id="3.40.50.300">
    <property type="entry name" value="P-loop containing nucleotide triphosphate hydrolases"/>
    <property type="match status" value="2"/>
</dbReference>
<feature type="domain" description="Helicase HerA central" evidence="1">
    <location>
        <begin position="124"/>
        <end position="423"/>
    </location>
</feature>
<reference evidence="2 3" key="1">
    <citation type="journal article" date="2021" name="PeerJ">
        <title>Analysis of 44 Vibrio anguillarum genomes reveals high genetic diversity.</title>
        <authorList>
            <person name="Hansen M.J."/>
            <person name="Dalsgaard I."/>
        </authorList>
    </citation>
    <scope>NUCLEOTIDE SEQUENCE [LARGE SCALE GENOMIC DNA]</scope>
    <source>
        <strain evidence="2 3">040915-1/1B</strain>
    </source>
</reference>
<keyword evidence="2" id="KW-0547">Nucleotide-binding</keyword>
<comment type="caution">
    <text evidence="2">The sequence shown here is derived from an EMBL/GenBank/DDBJ whole genome shotgun (WGS) entry which is preliminary data.</text>
</comment>
<protein>
    <submittedName>
        <fullName evidence="2">ATP-binding protein</fullName>
    </submittedName>
</protein>
<dbReference type="Proteomes" id="UP000726136">
    <property type="component" value="Unassembled WGS sequence"/>
</dbReference>
<name>A0ABR9Z167_VIBAN</name>
<dbReference type="SUPFAM" id="SSF52540">
    <property type="entry name" value="P-loop containing nucleoside triphosphate hydrolases"/>
    <property type="match status" value="1"/>
</dbReference>
<dbReference type="Pfam" id="PF01935">
    <property type="entry name" value="DUF87"/>
    <property type="match status" value="1"/>
</dbReference>
<evidence type="ECO:0000313" key="2">
    <source>
        <dbReference type="EMBL" id="MBF4371952.1"/>
    </source>
</evidence>
<dbReference type="InterPro" id="IPR027417">
    <property type="entry name" value="P-loop_NTPase"/>
</dbReference>
<keyword evidence="3" id="KW-1185">Reference proteome</keyword>
<keyword evidence="2" id="KW-0067">ATP-binding</keyword>
<evidence type="ECO:0000313" key="3">
    <source>
        <dbReference type="Proteomes" id="UP000726136"/>
    </source>
</evidence>
<proteinExistence type="predicted"/>
<organism evidence="2 3">
    <name type="scientific">Vibrio anguillarum</name>
    <name type="common">Listonella anguillarum</name>
    <dbReference type="NCBI Taxonomy" id="55601"/>
    <lineage>
        <taxon>Bacteria</taxon>
        <taxon>Pseudomonadati</taxon>
        <taxon>Pseudomonadota</taxon>
        <taxon>Gammaproteobacteria</taxon>
        <taxon>Vibrionales</taxon>
        <taxon>Vibrionaceae</taxon>
        <taxon>Vibrio</taxon>
    </lineage>
</organism>
<dbReference type="PANTHER" id="PTHR42957">
    <property type="entry name" value="HELICASE MJ1565-RELATED"/>
    <property type="match status" value="1"/>
</dbReference>
<dbReference type="RefSeq" id="WP_194662030.1">
    <property type="nucleotide sequence ID" value="NZ_RDPI01000002.1"/>
</dbReference>
<accession>A0ABR9Z167</accession>